<gene>
    <name evidence="2" type="ORF">CYMTET_35960</name>
</gene>
<comment type="caution">
    <text evidence="2">The sequence shown here is derived from an EMBL/GenBank/DDBJ whole genome shotgun (WGS) entry which is preliminary data.</text>
</comment>
<keyword evidence="3" id="KW-1185">Reference proteome</keyword>
<dbReference type="AlphaFoldDB" id="A0AAE0KN35"/>
<accession>A0AAE0KN35</accession>
<dbReference type="EMBL" id="LGRX02023149">
    <property type="protein sequence ID" value="KAK3254837.1"/>
    <property type="molecule type" value="Genomic_DNA"/>
</dbReference>
<organism evidence="2 3">
    <name type="scientific">Cymbomonas tetramitiformis</name>
    <dbReference type="NCBI Taxonomy" id="36881"/>
    <lineage>
        <taxon>Eukaryota</taxon>
        <taxon>Viridiplantae</taxon>
        <taxon>Chlorophyta</taxon>
        <taxon>Pyramimonadophyceae</taxon>
        <taxon>Pyramimonadales</taxon>
        <taxon>Pyramimonadaceae</taxon>
        <taxon>Cymbomonas</taxon>
    </lineage>
</organism>
<keyword evidence="1" id="KW-0472">Membrane</keyword>
<sequence length="145" mass="15967">MEDDPEAIDARKVKATLEQLKDDSLPPSLQKSFSLRSLLLGGSAPGPEPEEKRAMAKTLSLQELRLIAQIQTEEQAEFSPGGKKFVSAFDRVKYFFGVLGVIALFVCLLAFVPMPWSYFLSSGGKSHENDHVNITLISNHSNSTL</sequence>
<evidence type="ECO:0000313" key="2">
    <source>
        <dbReference type="EMBL" id="KAK3254837.1"/>
    </source>
</evidence>
<name>A0AAE0KN35_9CHLO</name>
<feature type="transmembrane region" description="Helical" evidence="1">
    <location>
        <begin position="94"/>
        <end position="116"/>
    </location>
</feature>
<protein>
    <submittedName>
        <fullName evidence="2">Uncharacterized protein</fullName>
    </submittedName>
</protein>
<reference evidence="2 3" key="1">
    <citation type="journal article" date="2015" name="Genome Biol. Evol.">
        <title>Comparative Genomics of a Bacterivorous Green Alga Reveals Evolutionary Causalities and Consequences of Phago-Mixotrophic Mode of Nutrition.</title>
        <authorList>
            <person name="Burns J.A."/>
            <person name="Paasch A."/>
            <person name="Narechania A."/>
            <person name="Kim E."/>
        </authorList>
    </citation>
    <scope>NUCLEOTIDE SEQUENCE [LARGE SCALE GENOMIC DNA]</scope>
    <source>
        <strain evidence="2 3">PLY_AMNH</strain>
    </source>
</reference>
<evidence type="ECO:0000256" key="1">
    <source>
        <dbReference type="SAM" id="Phobius"/>
    </source>
</evidence>
<evidence type="ECO:0000313" key="3">
    <source>
        <dbReference type="Proteomes" id="UP001190700"/>
    </source>
</evidence>
<keyword evidence="1" id="KW-0812">Transmembrane</keyword>
<proteinExistence type="predicted"/>
<dbReference type="Proteomes" id="UP001190700">
    <property type="component" value="Unassembled WGS sequence"/>
</dbReference>
<keyword evidence="1" id="KW-1133">Transmembrane helix</keyword>